<dbReference type="Gene3D" id="3.40.50.300">
    <property type="entry name" value="P-loop containing nucleotide triphosphate hydrolases"/>
    <property type="match status" value="1"/>
</dbReference>
<dbReference type="Pfam" id="PF12796">
    <property type="entry name" value="Ank_2"/>
    <property type="match status" value="2"/>
</dbReference>
<dbReference type="SUPFAM" id="SSF48403">
    <property type="entry name" value="Ankyrin repeat"/>
    <property type="match status" value="1"/>
</dbReference>
<organism evidence="4 5">
    <name type="scientific">Apodospora peruviana</name>
    <dbReference type="NCBI Taxonomy" id="516989"/>
    <lineage>
        <taxon>Eukaryota</taxon>
        <taxon>Fungi</taxon>
        <taxon>Dikarya</taxon>
        <taxon>Ascomycota</taxon>
        <taxon>Pezizomycotina</taxon>
        <taxon>Sordariomycetes</taxon>
        <taxon>Sordariomycetidae</taxon>
        <taxon>Sordariales</taxon>
        <taxon>Lasiosphaeriaceae</taxon>
        <taxon>Apodospora</taxon>
    </lineage>
</organism>
<dbReference type="SMART" id="SM00248">
    <property type="entry name" value="ANK"/>
    <property type="match status" value="7"/>
</dbReference>
<dbReference type="InterPro" id="IPR036770">
    <property type="entry name" value="Ankyrin_rpt-contain_sf"/>
</dbReference>
<reference evidence="4" key="2">
    <citation type="submission" date="2023-06" db="EMBL/GenBank/DDBJ databases">
        <authorList>
            <consortium name="Lawrence Berkeley National Laboratory"/>
            <person name="Haridas S."/>
            <person name="Hensen N."/>
            <person name="Bonometti L."/>
            <person name="Westerberg I."/>
            <person name="Brannstrom I.O."/>
            <person name="Guillou S."/>
            <person name="Cros-Aarteil S."/>
            <person name="Calhoun S."/>
            <person name="Kuo A."/>
            <person name="Mondo S."/>
            <person name="Pangilinan J."/>
            <person name="Riley R."/>
            <person name="Labutti K."/>
            <person name="Andreopoulos B."/>
            <person name="Lipzen A."/>
            <person name="Chen C."/>
            <person name="Yanf M."/>
            <person name="Daum C."/>
            <person name="Ng V."/>
            <person name="Clum A."/>
            <person name="Steindorff A."/>
            <person name="Ohm R."/>
            <person name="Martin F."/>
            <person name="Silar P."/>
            <person name="Natvig D."/>
            <person name="Lalanne C."/>
            <person name="Gautier V."/>
            <person name="Ament-Velasquez S.L."/>
            <person name="Kruys A."/>
            <person name="Hutchinson M.I."/>
            <person name="Powell A.J."/>
            <person name="Barry K."/>
            <person name="Miller A.N."/>
            <person name="Grigoriev I.V."/>
            <person name="Debuchy R."/>
            <person name="Gladieux P."/>
            <person name="Thoren M.H."/>
            <person name="Johannesson H."/>
        </authorList>
    </citation>
    <scope>NUCLEOTIDE SEQUENCE</scope>
    <source>
        <strain evidence="4">CBS 118394</strain>
    </source>
</reference>
<keyword evidence="5" id="KW-1185">Reference proteome</keyword>
<dbReference type="InterPro" id="IPR027417">
    <property type="entry name" value="P-loop_NTPase"/>
</dbReference>
<reference evidence="4" key="1">
    <citation type="journal article" date="2023" name="Mol. Phylogenet. Evol.">
        <title>Genome-scale phylogeny and comparative genomics of the fungal order Sordariales.</title>
        <authorList>
            <person name="Hensen N."/>
            <person name="Bonometti L."/>
            <person name="Westerberg I."/>
            <person name="Brannstrom I.O."/>
            <person name="Guillou S."/>
            <person name="Cros-Aarteil S."/>
            <person name="Calhoun S."/>
            <person name="Haridas S."/>
            <person name="Kuo A."/>
            <person name="Mondo S."/>
            <person name="Pangilinan J."/>
            <person name="Riley R."/>
            <person name="LaButti K."/>
            <person name="Andreopoulos B."/>
            <person name="Lipzen A."/>
            <person name="Chen C."/>
            <person name="Yan M."/>
            <person name="Daum C."/>
            <person name="Ng V."/>
            <person name="Clum A."/>
            <person name="Steindorff A."/>
            <person name="Ohm R.A."/>
            <person name="Martin F."/>
            <person name="Silar P."/>
            <person name="Natvig D.O."/>
            <person name="Lalanne C."/>
            <person name="Gautier V."/>
            <person name="Ament-Velasquez S.L."/>
            <person name="Kruys A."/>
            <person name="Hutchinson M.I."/>
            <person name="Powell A.J."/>
            <person name="Barry K."/>
            <person name="Miller A.N."/>
            <person name="Grigoriev I.V."/>
            <person name="Debuchy R."/>
            <person name="Gladieux P."/>
            <person name="Hiltunen Thoren M."/>
            <person name="Johannesson H."/>
        </authorList>
    </citation>
    <scope>NUCLEOTIDE SEQUENCE</scope>
    <source>
        <strain evidence="4">CBS 118394</strain>
    </source>
</reference>
<proteinExistence type="predicted"/>
<dbReference type="PROSITE" id="PS50088">
    <property type="entry name" value="ANK_REPEAT"/>
    <property type="match status" value="1"/>
</dbReference>
<keyword evidence="1" id="KW-0677">Repeat</keyword>
<comment type="caution">
    <text evidence="4">The sequence shown here is derived from an EMBL/GenBank/DDBJ whole genome shotgun (WGS) entry which is preliminary data.</text>
</comment>
<sequence length="775" mass="86571">MSVGVGFGDIVKAIGLAKDLVTRYCTAPKHVGELADETPQRVGGSQRDTKWPRAARQAPIGQAALVATTDSHHRFGSDVRKLGKRLAFDAKEVEGYRQQITRYNMMLNSFIGFLNISVASKSERKLLDIRDIQQHKELLDWLLTLDFGKRHHERLRRRQDGTSGWFPELDEFKCWVGQPKTTLYCYGMPGAGKSLIASIAIDHLQDRFLHDLETAVGFVLCEFSLQDDNHQPEDLLASLIKQLIQARPPQAPAIVHELLRRHSSKGPGSWPLMRELVGFLATVVSSYSRTFVVIDALDEYSMESRTVFLESMLDIQWITNLNILATLRPIQEITAMFEESGIILHTVEIRARERDVCMSLHCQMWIKMFFLRKESEFREEMVSEIHKASDGMFLLASHYLESIARFRTISNTRKAIQNLPNGPNAYAKIYAKTMEQLQHALAISEGDLTLDRDNTIRGADIISACEGLVTLDAKYGIIRLVHYTTREYLERIRDLWFPNVQCSILGSLLRTGADPKIVDEDGWTPLMWAVDSSWEAGVDMLLQHREKGQVMNLLMHQDRFGQKVLSVVCRMGYKVIVDLLLERDADKVTVNMADKTGWTALVQAAKSDGDDVISLLFQRAGSVIDVSWQDAAGKTALYWAAALGHLEAVSSLLQVVASGIINLADNMGRTPLWRAAKNGHEMVVAALLASGAGANVGDNKFHRMPLCEAAEHGYDGIVQGLLDHKAELFSSNRPCWALLCLGASSGTLKILVERKAAVDADLDDVFGLVALFSIV</sequence>
<dbReference type="PANTHER" id="PTHR10039:SF15">
    <property type="entry name" value="NACHT DOMAIN-CONTAINING PROTEIN"/>
    <property type="match status" value="1"/>
</dbReference>
<dbReference type="InterPro" id="IPR002110">
    <property type="entry name" value="Ankyrin_rpt"/>
</dbReference>
<dbReference type="SUPFAM" id="SSF52540">
    <property type="entry name" value="P-loop containing nucleoside triphosphate hydrolases"/>
    <property type="match status" value="1"/>
</dbReference>
<feature type="repeat" description="ANK" evidence="2">
    <location>
        <begin position="667"/>
        <end position="699"/>
    </location>
</feature>
<name>A0AAE0IK32_9PEZI</name>
<dbReference type="PROSITE" id="PS50297">
    <property type="entry name" value="ANK_REP_REGION"/>
    <property type="match status" value="1"/>
</dbReference>
<protein>
    <recommendedName>
        <fullName evidence="3">Nephrocystin 3-like N-terminal domain-containing protein</fullName>
    </recommendedName>
</protein>
<evidence type="ECO:0000259" key="3">
    <source>
        <dbReference type="Pfam" id="PF24883"/>
    </source>
</evidence>
<accession>A0AAE0IK32</accession>
<dbReference type="EMBL" id="JAUEDM010000002">
    <property type="protein sequence ID" value="KAK3326348.1"/>
    <property type="molecule type" value="Genomic_DNA"/>
</dbReference>
<dbReference type="InterPro" id="IPR056884">
    <property type="entry name" value="NPHP3-like_N"/>
</dbReference>
<evidence type="ECO:0000256" key="2">
    <source>
        <dbReference type="PROSITE-ProRule" id="PRU00023"/>
    </source>
</evidence>
<gene>
    <name evidence="4" type="ORF">B0H66DRAFT_637637</name>
</gene>
<evidence type="ECO:0000313" key="5">
    <source>
        <dbReference type="Proteomes" id="UP001283341"/>
    </source>
</evidence>
<dbReference type="AlphaFoldDB" id="A0AAE0IK32"/>
<evidence type="ECO:0000313" key="4">
    <source>
        <dbReference type="EMBL" id="KAK3326348.1"/>
    </source>
</evidence>
<keyword evidence="2" id="KW-0040">ANK repeat</keyword>
<evidence type="ECO:0000256" key="1">
    <source>
        <dbReference type="ARBA" id="ARBA00022737"/>
    </source>
</evidence>
<dbReference type="PANTHER" id="PTHR10039">
    <property type="entry name" value="AMELOGENIN"/>
    <property type="match status" value="1"/>
</dbReference>
<dbReference type="Pfam" id="PF24883">
    <property type="entry name" value="NPHP3_N"/>
    <property type="match status" value="1"/>
</dbReference>
<dbReference type="Proteomes" id="UP001283341">
    <property type="component" value="Unassembled WGS sequence"/>
</dbReference>
<dbReference type="Gene3D" id="1.25.40.20">
    <property type="entry name" value="Ankyrin repeat-containing domain"/>
    <property type="match status" value="2"/>
</dbReference>
<feature type="domain" description="Nephrocystin 3-like N-terminal" evidence="3">
    <location>
        <begin position="161"/>
        <end position="326"/>
    </location>
</feature>